<dbReference type="PRINTS" id="PR01415">
    <property type="entry name" value="ANKYRIN"/>
</dbReference>
<keyword evidence="9" id="KW-0564">Palmitate</keyword>
<evidence type="ECO:0000256" key="13">
    <source>
        <dbReference type="SAM" id="MobiDB-lite"/>
    </source>
</evidence>
<keyword evidence="3" id="KW-0488">Methylation</keyword>
<dbReference type="PANTHER" id="PTHR24179">
    <property type="entry name" value="PROTEIN PHOSPHATASE 1 REGULATORY SUBUNIT 12"/>
    <property type="match status" value="1"/>
</dbReference>
<comment type="subcellular location">
    <subcellularLocation>
        <location evidence="1">Cell membrane</location>
        <topology evidence="1">Lipid-anchor</topology>
    </subcellularLocation>
</comment>
<evidence type="ECO:0000313" key="14">
    <source>
        <dbReference type="EMBL" id="CAD7458914.1"/>
    </source>
</evidence>
<feature type="repeat" description="ANK" evidence="12">
    <location>
        <begin position="176"/>
        <end position="208"/>
    </location>
</feature>
<dbReference type="SUPFAM" id="SSF48403">
    <property type="entry name" value="Ankyrin repeat"/>
    <property type="match status" value="1"/>
</dbReference>
<reference evidence="14" key="1">
    <citation type="submission" date="2020-11" db="EMBL/GenBank/DDBJ databases">
        <authorList>
            <person name="Tran Van P."/>
        </authorList>
    </citation>
    <scope>NUCLEOTIDE SEQUENCE</scope>
</reference>
<dbReference type="PROSITE" id="PS50088">
    <property type="entry name" value="ANK_REPEAT"/>
    <property type="match status" value="3"/>
</dbReference>
<evidence type="ECO:0000256" key="1">
    <source>
        <dbReference type="ARBA" id="ARBA00004193"/>
    </source>
</evidence>
<dbReference type="PROSITE" id="PS50297">
    <property type="entry name" value="ANK_REP_REGION"/>
    <property type="match status" value="3"/>
</dbReference>
<evidence type="ECO:0000256" key="5">
    <source>
        <dbReference type="ARBA" id="ARBA00022737"/>
    </source>
</evidence>
<dbReference type="FunFam" id="1.25.40.20:FF:000079">
    <property type="entry name" value="Protein phosphatase 1 regulatory subunit 16B"/>
    <property type="match status" value="1"/>
</dbReference>
<evidence type="ECO:0000256" key="8">
    <source>
        <dbReference type="ARBA" id="ARBA00023136"/>
    </source>
</evidence>
<feature type="repeat" description="ANK" evidence="12">
    <location>
        <begin position="143"/>
        <end position="175"/>
    </location>
</feature>
<dbReference type="PANTHER" id="PTHR24179:SF29">
    <property type="entry name" value="LD46604P"/>
    <property type="match status" value="1"/>
</dbReference>
<keyword evidence="2" id="KW-1003">Cell membrane</keyword>
<keyword evidence="7" id="KW-0175">Coiled coil</keyword>
<dbReference type="EMBL" id="OE002551">
    <property type="protein sequence ID" value="CAD7458914.1"/>
    <property type="molecule type" value="Genomic_DNA"/>
</dbReference>
<evidence type="ECO:0000256" key="4">
    <source>
        <dbReference type="ARBA" id="ARBA00022553"/>
    </source>
</evidence>
<feature type="region of interest" description="Disordered" evidence="13">
    <location>
        <begin position="393"/>
        <end position="420"/>
    </location>
</feature>
<evidence type="ECO:0000256" key="3">
    <source>
        <dbReference type="ARBA" id="ARBA00022481"/>
    </source>
</evidence>
<keyword evidence="11" id="KW-0636">Prenylation</keyword>
<evidence type="ECO:0000256" key="9">
    <source>
        <dbReference type="ARBA" id="ARBA00023139"/>
    </source>
</evidence>
<evidence type="ECO:0000256" key="12">
    <source>
        <dbReference type="PROSITE-ProRule" id="PRU00023"/>
    </source>
</evidence>
<name>A0A7R9IIB2_9NEOP</name>
<evidence type="ECO:0000256" key="6">
    <source>
        <dbReference type="ARBA" id="ARBA00023043"/>
    </source>
</evidence>
<keyword evidence="4" id="KW-0597">Phosphoprotein</keyword>
<keyword evidence="5" id="KW-0677">Repeat</keyword>
<feature type="region of interest" description="Disordered" evidence="13">
    <location>
        <begin position="450"/>
        <end position="482"/>
    </location>
</feature>
<feature type="repeat" description="ANK" evidence="12">
    <location>
        <begin position="271"/>
        <end position="303"/>
    </location>
</feature>
<feature type="compositionally biased region" description="Polar residues" evidence="13">
    <location>
        <begin position="409"/>
        <end position="420"/>
    </location>
</feature>
<dbReference type="GO" id="GO:0004857">
    <property type="term" value="F:enzyme inhibitor activity"/>
    <property type="evidence" value="ECO:0007669"/>
    <property type="project" value="TreeGrafter"/>
</dbReference>
<dbReference type="GO" id="GO:0005886">
    <property type="term" value="C:plasma membrane"/>
    <property type="evidence" value="ECO:0007669"/>
    <property type="project" value="UniProtKB-SubCell"/>
</dbReference>
<dbReference type="SMART" id="SM00248">
    <property type="entry name" value="ANK"/>
    <property type="match status" value="5"/>
</dbReference>
<feature type="compositionally biased region" description="Pro residues" evidence="13">
    <location>
        <begin position="469"/>
        <end position="478"/>
    </location>
</feature>
<protein>
    <recommendedName>
        <fullName evidence="15">Protein phosphatase 1 regulatory subunit 16A</fullName>
    </recommendedName>
</protein>
<dbReference type="InterPro" id="IPR051226">
    <property type="entry name" value="PP1_Regulatory_Subunit"/>
</dbReference>
<evidence type="ECO:0008006" key="15">
    <source>
        <dbReference type="Google" id="ProtNLM"/>
    </source>
</evidence>
<evidence type="ECO:0000256" key="11">
    <source>
        <dbReference type="ARBA" id="ARBA00023289"/>
    </source>
</evidence>
<evidence type="ECO:0000256" key="10">
    <source>
        <dbReference type="ARBA" id="ARBA00023288"/>
    </source>
</evidence>
<proteinExistence type="predicted"/>
<dbReference type="InterPro" id="IPR036770">
    <property type="entry name" value="Ankyrin_rpt-contain_sf"/>
</dbReference>
<dbReference type="Pfam" id="PF12796">
    <property type="entry name" value="Ank_2"/>
    <property type="match status" value="2"/>
</dbReference>
<dbReference type="InterPro" id="IPR002110">
    <property type="entry name" value="Ankyrin_rpt"/>
</dbReference>
<dbReference type="AlphaFoldDB" id="A0A7R9IIB2"/>
<sequence>MGQFIRWSDIVIGQAKKSVAQGNHAMHCVPKATSDTNPSARNLSLMEHSDLVAEMPHVEHLSTQERLNLARRRRLQQLKVWTQREKEWYKRHKNNQNPVNNSKKRSIYFSDSVMLLEAAARNDIEEVRRLLIKDVNPDSTNEDGLTALHQCCIDNNEEMMKLLIEYGADVNAEDSEKWTPLHAAATCGHLHLVRFLISRGANLLAVNADGNMPYDICEDESALDYIEGEMARKGVTQELIDETRSSTETKMLQDSQQAAALNRDLEVPDHQGATPLHIAAANGYLRVVEFLLEQNVHTNVRDDDDWQPVHAAACWGHVCILAHYYLIYILIIVDMMLGPDSHMGVLYMFQLEVLELLVHHGADLNAKTKHDETPADICEDPELRERIVQLRSEQETKRLQETKGRRVNRTQSNTRTQSVRRTSIRDKINITKKDAVEEARLRIQAQEVFVSPPTPAVTPDSKTDSSPLPSLPDLPNPPRENGEVLTAEDMVVALATERREPEGKDNDTYDSELRTDNYKDSLLDLPTNTSYVSEGNGNINIHVSVTINAGTLADLKKQRAQNRNSSPDVTANFSPLSSVASSEIQGSPVPAVRRFRGDTEDMMVEASNKRCCVVS</sequence>
<evidence type="ECO:0000256" key="2">
    <source>
        <dbReference type="ARBA" id="ARBA00022475"/>
    </source>
</evidence>
<dbReference type="Gene3D" id="1.25.40.20">
    <property type="entry name" value="Ankyrin repeat-containing domain"/>
    <property type="match status" value="2"/>
</dbReference>
<keyword evidence="8" id="KW-0472">Membrane</keyword>
<feature type="compositionally biased region" description="Basic and acidic residues" evidence="13">
    <location>
        <begin position="393"/>
        <end position="404"/>
    </location>
</feature>
<dbReference type="GO" id="GO:0005737">
    <property type="term" value="C:cytoplasm"/>
    <property type="evidence" value="ECO:0007669"/>
    <property type="project" value="TreeGrafter"/>
</dbReference>
<keyword evidence="10" id="KW-0449">Lipoprotein</keyword>
<dbReference type="GO" id="GO:0017020">
    <property type="term" value="F:myosin phosphatase regulator activity"/>
    <property type="evidence" value="ECO:0007669"/>
    <property type="project" value="TreeGrafter"/>
</dbReference>
<keyword evidence="6 12" id="KW-0040">ANK repeat</keyword>
<organism evidence="14">
    <name type="scientific">Timema tahoe</name>
    <dbReference type="NCBI Taxonomy" id="61484"/>
    <lineage>
        <taxon>Eukaryota</taxon>
        <taxon>Metazoa</taxon>
        <taxon>Ecdysozoa</taxon>
        <taxon>Arthropoda</taxon>
        <taxon>Hexapoda</taxon>
        <taxon>Insecta</taxon>
        <taxon>Pterygota</taxon>
        <taxon>Neoptera</taxon>
        <taxon>Polyneoptera</taxon>
        <taxon>Phasmatodea</taxon>
        <taxon>Timematodea</taxon>
        <taxon>Timematoidea</taxon>
        <taxon>Timematidae</taxon>
        <taxon>Timema</taxon>
    </lineage>
</organism>
<evidence type="ECO:0000256" key="7">
    <source>
        <dbReference type="ARBA" id="ARBA00023054"/>
    </source>
</evidence>
<accession>A0A7R9IIB2</accession>
<gene>
    <name evidence="14" type="ORF">TTEB3V08_LOCUS6885</name>
</gene>